<dbReference type="STRING" id="400682.A0A1X7V634"/>
<reference evidence="3" key="1">
    <citation type="submission" date="2017-05" db="UniProtKB">
        <authorList>
            <consortium name="EnsemblMetazoa"/>
        </authorList>
    </citation>
    <scope>IDENTIFICATION</scope>
</reference>
<dbReference type="AlphaFoldDB" id="A0A1X7V634"/>
<evidence type="ECO:0000313" key="3">
    <source>
        <dbReference type="EnsemblMetazoa" id="Aqu2.1.34972_001"/>
    </source>
</evidence>
<evidence type="ECO:0000259" key="2">
    <source>
        <dbReference type="Pfam" id="PF14291"/>
    </source>
</evidence>
<protein>
    <recommendedName>
        <fullName evidence="2">DUF4371 domain-containing protein</fullName>
    </recommendedName>
</protein>
<dbReference type="OMA" id="TREEMIC"/>
<organism evidence="3">
    <name type="scientific">Amphimedon queenslandica</name>
    <name type="common">Sponge</name>
    <dbReference type="NCBI Taxonomy" id="400682"/>
    <lineage>
        <taxon>Eukaryota</taxon>
        <taxon>Metazoa</taxon>
        <taxon>Porifera</taxon>
        <taxon>Demospongiae</taxon>
        <taxon>Heteroscleromorpha</taxon>
        <taxon>Haplosclerida</taxon>
        <taxon>Niphatidae</taxon>
        <taxon>Amphimedon</taxon>
    </lineage>
</organism>
<proteinExistence type="predicted"/>
<sequence length="290" mass="32167">MKRAKVSDQSPLDCWVKRSKATNEDESEICVSVTVDKHNDDEDNSIVSSSNEHSDTLSTTTVSADQGNILPDVPSSSTSAPNSQTLDIGMIISSGYLRALDCSTKMKLLNLVPDEKFNQSEDGVYCKARGLFAPADVKGQKSGIFVNKPIRVWTKHSSSFNHHETLENHRNSMTRMTAFKVSCSNPTQNVATMLSKTREEMICWNMNVMKSLLKCVAFCGKQGLSFRGHRDDSTTISTADMGNFIELIRFRAESDEILKDYLKTSPKNTMYTSKTIQNEIIDVIGNAVGD</sequence>
<dbReference type="PANTHER" id="PTHR45749:SF21">
    <property type="entry name" value="DUF4371 DOMAIN-CONTAINING PROTEIN"/>
    <property type="match status" value="1"/>
</dbReference>
<feature type="domain" description="DUF4371" evidence="2">
    <location>
        <begin position="220"/>
        <end position="286"/>
    </location>
</feature>
<feature type="region of interest" description="Disordered" evidence="1">
    <location>
        <begin position="34"/>
        <end position="82"/>
    </location>
</feature>
<feature type="compositionally biased region" description="Polar residues" evidence="1">
    <location>
        <begin position="45"/>
        <end position="66"/>
    </location>
</feature>
<dbReference type="OrthoDB" id="10063284at2759"/>
<dbReference type="InParanoid" id="A0A1X7V634"/>
<name>A0A1X7V634_AMPQE</name>
<accession>A0A1X7V634</accession>
<dbReference type="EnsemblMetazoa" id="Aqu2.1.34972_001">
    <property type="protein sequence ID" value="Aqu2.1.34972_001"/>
    <property type="gene ID" value="Aqu2.1.34972"/>
</dbReference>
<dbReference type="PANTHER" id="PTHR45749">
    <property type="match status" value="1"/>
</dbReference>
<dbReference type="Pfam" id="PF14291">
    <property type="entry name" value="DUF4371"/>
    <property type="match status" value="1"/>
</dbReference>
<evidence type="ECO:0000256" key="1">
    <source>
        <dbReference type="SAM" id="MobiDB-lite"/>
    </source>
</evidence>
<dbReference type="InterPro" id="IPR025398">
    <property type="entry name" value="DUF4371"/>
</dbReference>